<protein>
    <submittedName>
        <fullName evidence="2">Uncharacterized protein</fullName>
    </submittedName>
</protein>
<gene>
    <name evidence="2" type="ORF">ACFOD9_10295</name>
</gene>
<reference evidence="3" key="1">
    <citation type="journal article" date="2019" name="Int. J. Syst. Evol. Microbiol.">
        <title>The Global Catalogue of Microorganisms (GCM) 10K type strain sequencing project: providing services to taxonomists for standard genome sequencing and annotation.</title>
        <authorList>
            <consortium name="The Broad Institute Genomics Platform"/>
            <consortium name="The Broad Institute Genome Sequencing Center for Infectious Disease"/>
            <person name="Wu L."/>
            <person name="Ma J."/>
        </authorList>
    </citation>
    <scope>NUCLEOTIDE SEQUENCE [LARGE SCALE GENOMIC DNA]</scope>
    <source>
        <strain evidence="3">KCTC 42984</strain>
    </source>
</reference>
<feature type="transmembrane region" description="Helical" evidence="1">
    <location>
        <begin position="6"/>
        <end position="29"/>
    </location>
</feature>
<keyword evidence="3" id="KW-1185">Reference proteome</keyword>
<dbReference type="RefSeq" id="WP_379510026.1">
    <property type="nucleotide sequence ID" value="NZ_JBHRTQ010000008.1"/>
</dbReference>
<keyword evidence="1" id="KW-0472">Membrane</keyword>
<evidence type="ECO:0000313" key="2">
    <source>
        <dbReference type="EMBL" id="MFC3174642.1"/>
    </source>
</evidence>
<accession>A0ABV7IWQ4</accession>
<organism evidence="2 3">
    <name type="scientific">Novosphingobium bradum</name>
    <dbReference type="NCBI Taxonomy" id="1737444"/>
    <lineage>
        <taxon>Bacteria</taxon>
        <taxon>Pseudomonadati</taxon>
        <taxon>Pseudomonadota</taxon>
        <taxon>Alphaproteobacteria</taxon>
        <taxon>Sphingomonadales</taxon>
        <taxon>Sphingomonadaceae</taxon>
        <taxon>Novosphingobium</taxon>
    </lineage>
</organism>
<proteinExistence type="predicted"/>
<dbReference type="Proteomes" id="UP001595604">
    <property type="component" value="Unassembled WGS sequence"/>
</dbReference>
<dbReference type="EMBL" id="JBHRTQ010000008">
    <property type="protein sequence ID" value="MFC3174642.1"/>
    <property type="molecule type" value="Genomic_DNA"/>
</dbReference>
<comment type="caution">
    <text evidence="2">The sequence shown here is derived from an EMBL/GenBank/DDBJ whole genome shotgun (WGS) entry which is preliminary data.</text>
</comment>
<evidence type="ECO:0000256" key="1">
    <source>
        <dbReference type="SAM" id="Phobius"/>
    </source>
</evidence>
<evidence type="ECO:0000313" key="3">
    <source>
        <dbReference type="Proteomes" id="UP001595604"/>
    </source>
</evidence>
<sequence>MAVVVGVLAVAGLVFVTVTGLAMLAFYLLGEPGADADRGPVAATGLQPLHVWRHLTAVLRDKPRRLTANPRD</sequence>
<keyword evidence="1" id="KW-1133">Transmembrane helix</keyword>
<keyword evidence="1" id="KW-0812">Transmembrane</keyword>
<name>A0ABV7IWQ4_9SPHN</name>